<evidence type="ECO:0000256" key="15">
    <source>
        <dbReference type="ARBA" id="ARBA00030592"/>
    </source>
</evidence>
<keyword evidence="11" id="KW-0067">ATP-binding</keyword>
<evidence type="ECO:0000256" key="20">
    <source>
        <dbReference type="ARBA" id="ARBA00049161"/>
    </source>
</evidence>
<evidence type="ECO:0000256" key="18">
    <source>
        <dbReference type="ARBA" id="ARBA00047808"/>
    </source>
</evidence>
<evidence type="ECO:0000256" key="10">
    <source>
        <dbReference type="ARBA" id="ARBA00022741"/>
    </source>
</evidence>
<dbReference type="STRING" id="946077.W5A_06218"/>
<keyword evidence="10" id="KW-0547">Nucleotide-binding</keyword>
<comment type="function">
    <text evidence="1">Functions in two distinct reactions of the de novo folate biosynthetic pathway. Catalyzes the addition of a glutamate residue to dihydropteroate (7,8-dihydropteroate or H2Pte) to form dihydrofolate (7,8-dihydrofolate monoglutamate or H2Pte-Glu). Also catalyzes successive additions of L-glutamate to tetrahydrofolate or 10-formyltetrahydrofolate or 5,10-methylenetetrahydrofolate, leading to folylpolyglutamate derivatives.</text>
</comment>
<dbReference type="Gene3D" id="3.40.1190.10">
    <property type="entry name" value="Mur-like, catalytic domain"/>
    <property type="match status" value="1"/>
</dbReference>
<dbReference type="GO" id="GO:0005524">
    <property type="term" value="F:ATP binding"/>
    <property type="evidence" value="ECO:0007669"/>
    <property type="project" value="UniProtKB-KW"/>
</dbReference>
<keyword evidence="8" id="KW-0436">Ligase</keyword>
<dbReference type="Gene3D" id="3.90.190.20">
    <property type="entry name" value="Mur ligase, C-terminal domain"/>
    <property type="match status" value="1"/>
</dbReference>
<feature type="domain" description="Mur ligase C-terminal" evidence="21">
    <location>
        <begin position="278"/>
        <end position="395"/>
    </location>
</feature>
<evidence type="ECO:0000259" key="21">
    <source>
        <dbReference type="Pfam" id="PF02875"/>
    </source>
</evidence>
<evidence type="ECO:0000256" key="2">
    <source>
        <dbReference type="ARBA" id="ARBA00004799"/>
    </source>
</evidence>
<evidence type="ECO:0000256" key="5">
    <source>
        <dbReference type="ARBA" id="ARBA00013023"/>
    </source>
</evidence>
<evidence type="ECO:0000256" key="6">
    <source>
        <dbReference type="ARBA" id="ARBA00013025"/>
    </source>
</evidence>
<dbReference type="InterPro" id="IPR013221">
    <property type="entry name" value="Mur_ligase_cen"/>
</dbReference>
<evidence type="ECO:0000256" key="1">
    <source>
        <dbReference type="ARBA" id="ARBA00002714"/>
    </source>
</evidence>
<evidence type="ECO:0000256" key="11">
    <source>
        <dbReference type="ARBA" id="ARBA00022840"/>
    </source>
</evidence>
<comment type="catalytic activity">
    <reaction evidence="18">
        <text>10-formyltetrahydrofolyl-(gamma-L-Glu)(n) + L-glutamate + ATP = 10-formyltetrahydrofolyl-(gamma-L-Glu)(n+1) + ADP + phosphate + H(+)</text>
        <dbReference type="Rhea" id="RHEA:51904"/>
        <dbReference type="Rhea" id="RHEA-COMP:13088"/>
        <dbReference type="Rhea" id="RHEA-COMP:14300"/>
        <dbReference type="ChEBI" id="CHEBI:15378"/>
        <dbReference type="ChEBI" id="CHEBI:29985"/>
        <dbReference type="ChEBI" id="CHEBI:30616"/>
        <dbReference type="ChEBI" id="CHEBI:43474"/>
        <dbReference type="ChEBI" id="CHEBI:134413"/>
        <dbReference type="ChEBI" id="CHEBI:456216"/>
        <dbReference type="EC" id="6.3.2.17"/>
    </reaction>
</comment>
<feature type="domain" description="Mur ligase central" evidence="22">
    <location>
        <begin position="51"/>
        <end position="235"/>
    </location>
</feature>
<comment type="pathway">
    <text evidence="2">Cofactor biosynthesis; tetrahydrofolate biosynthesis; 7,8-dihydrofolate from 2-amino-4-hydroxy-6-hydroxymethyl-7,8-dihydropteridine diphosphate and 4-aminobenzoate: step 2/2.</text>
</comment>
<comment type="catalytic activity">
    <reaction evidence="17">
        <text>(6S)-5,6,7,8-tetrahydrofolyl-(gamma-L-Glu)(n) + L-glutamate + ATP = (6S)-5,6,7,8-tetrahydrofolyl-(gamma-L-Glu)(n+1) + ADP + phosphate + H(+)</text>
        <dbReference type="Rhea" id="RHEA:10580"/>
        <dbReference type="Rhea" id="RHEA-COMP:14738"/>
        <dbReference type="Rhea" id="RHEA-COMP:14740"/>
        <dbReference type="ChEBI" id="CHEBI:15378"/>
        <dbReference type="ChEBI" id="CHEBI:29985"/>
        <dbReference type="ChEBI" id="CHEBI:30616"/>
        <dbReference type="ChEBI" id="CHEBI:43474"/>
        <dbReference type="ChEBI" id="CHEBI:141005"/>
        <dbReference type="ChEBI" id="CHEBI:456216"/>
        <dbReference type="EC" id="6.3.2.17"/>
    </reaction>
</comment>
<evidence type="ECO:0000313" key="23">
    <source>
        <dbReference type="EMBL" id="EID75787.1"/>
    </source>
</evidence>
<proteinExistence type="inferred from homology"/>
<dbReference type="NCBIfam" id="TIGR01499">
    <property type="entry name" value="folC"/>
    <property type="match status" value="1"/>
</dbReference>
<dbReference type="RefSeq" id="WP_008238536.1">
    <property type="nucleotide sequence ID" value="NZ_AJJU01000004.1"/>
</dbReference>
<dbReference type="Proteomes" id="UP000005938">
    <property type="component" value="Unassembled WGS sequence"/>
</dbReference>
<dbReference type="InterPro" id="IPR036615">
    <property type="entry name" value="Mur_ligase_C_dom_sf"/>
</dbReference>
<evidence type="ECO:0000256" key="13">
    <source>
        <dbReference type="ARBA" id="ARBA00022909"/>
    </source>
</evidence>
<comment type="catalytic activity">
    <reaction evidence="19">
        <text>(6R)-5,10-methylenetetrahydrofolyl-(gamma-L-Glu)(n) + L-glutamate + ATP = (6R)-5,10-methylenetetrahydrofolyl-(gamma-L-Glu)(n+1) + ADP + phosphate + H(+)</text>
        <dbReference type="Rhea" id="RHEA:51912"/>
        <dbReference type="Rhea" id="RHEA-COMP:13257"/>
        <dbReference type="Rhea" id="RHEA-COMP:13258"/>
        <dbReference type="ChEBI" id="CHEBI:15378"/>
        <dbReference type="ChEBI" id="CHEBI:29985"/>
        <dbReference type="ChEBI" id="CHEBI:30616"/>
        <dbReference type="ChEBI" id="CHEBI:43474"/>
        <dbReference type="ChEBI" id="CHEBI:136572"/>
        <dbReference type="ChEBI" id="CHEBI:456216"/>
        <dbReference type="EC" id="6.3.2.17"/>
    </reaction>
</comment>
<gene>
    <name evidence="23" type="ORF">W5A_06218</name>
</gene>
<dbReference type="InterPro" id="IPR036565">
    <property type="entry name" value="Mur-like_cat_sf"/>
</dbReference>
<dbReference type="EMBL" id="AJJU01000004">
    <property type="protein sequence ID" value="EID75787.1"/>
    <property type="molecule type" value="Genomic_DNA"/>
</dbReference>
<evidence type="ECO:0000256" key="9">
    <source>
        <dbReference type="ARBA" id="ARBA00022723"/>
    </source>
</evidence>
<dbReference type="GO" id="GO:0046872">
    <property type="term" value="F:metal ion binding"/>
    <property type="evidence" value="ECO:0007669"/>
    <property type="project" value="UniProtKB-KW"/>
</dbReference>
<dbReference type="GO" id="GO:0005737">
    <property type="term" value="C:cytoplasm"/>
    <property type="evidence" value="ECO:0007669"/>
    <property type="project" value="TreeGrafter"/>
</dbReference>
<evidence type="ECO:0000313" key="24">
    <source>
        <dbReference type="Proteomes" id="UP000005938"/>
    </source>
</evidence>
<dbReference type="AlphaFoldDB" id="I0WHC1"/>
<dbReference type="InterPro" id="IPR018109">
    <property type="entry name" value="Folylpolyglutamate_synth_CS"/>
</dbReference>
<evidence type="ECO:0000256" key="8">
    <source>
        <dbReference type="ARBA" id="ARBA00022598"/>
    </source>
</evidence>
<dbReference type="SUPFAM" id="SSF53623">
    <property type="entry name" value="MurD-like peptide ligases, catalytic domain"/>
    <property type="match status" value="1"/>
</dbReference>
<evidence type="ECO:0000256" key="16">
    <source>
        <dbReference type="ARBA" id="ARBA00032510"/>
    </source>
</evidence>
<dbReference type="InterPro" id="IPR004101">
    <property type="entry name" value="Mur_ligase_C"/>
</dbReference>
<keyword evidence="13" id="KW-0289">Folate biosynthesis</keyword>
<evidence type="ECO:0000259" key="22">
    <source>
        <dbReference type="Pfam" id="PF08245"/>
    </source>
</evidence>
<name>I0WHC1_9FLAO</name>
<accession>I0WHC1</accession>
<dbReference type="PROSITE" id="PS01012">
    <property type="entry name" value="FOLYLPOLYGLU_SYNT_2"/>
    <property type="match status" value="1"/>
</dbReference>
<evidence type="ECO:0000256" key="7">
    <source>
        <dbReference type="ARBA" id="ARBA00019357"/>
    </source>
</evidence>
<dbReference type="EC" id="6.3.2.17" evidence="6"/>
<keyword evidence="9" id="KW-0479">Metal-binding</keyword>
<dbReference type="Pfam" id="PF02875">
    <property type="entry name" value="Mur_ligase_C"/>
    <property type="match status" value="1"/>
</dbReference>
<dbReference type="OrthoDB" id="9809356at2"/>
<evidence type="ECO:0000256" key="14">
    <source>
        <dbReference type="ARBA" id="ARBA00030048"/>
    </source>
</evidence>
<keyword evidence="12" id="KW-0460">Magnesium</keyword>
<evidence type="ECO:0000256" key="19">
    <source>
        <dbReference type="ARBA" id="ARBA00049035"/>
    </source>
</evidence>
<comment type="catalytic activity">
    <reaction evidence="20">
        <text>7,8-dihydropteroate + L-glutamate + ATP = 7,8-dihydrofolate + ADP + phosphate + H(+)</text>
        <dbReference type="Rhea" id="RHEA:23584"/>
        <dbReference type="ChEBI" id="CHEBI:15378"/>
        <dbReference type="ChEBI" id="CHEBI:17839"/>
        <dbReference type="ChEBI" id="CHEBI:29985"/>
        <dbReference type="ChEBI" id="CHEBI:30616"/>
        <dbReference type="ChEBI" id="CHEBI:43474"/>
        <dbReference type="ChEBI" id="CHEBI:57451"/>
        <dbReference type="ChEBI" id="CHEBI:456216"/>
        <dbReference type="EC" id="6.3.2.12"/>
    </reaction>
</comment>
<sequence length="403" mass="45114">MTYQETVTWMFNQLPMYQMQGAKALKHKLDNILLLSARLGQPHQQFKCIHVAGTNGKGSSSHMLASILQEEGYKVGLYTSPHLRDFRERIKVNGSEVPESFVVDFINEHKSFLSKESLSFFEMTVGMAFAYFAYAKVDIAIVEVGLGGRLDSTNIITPEVSLITNIGWDHTDILGSTLAQIAYEKAGIIKYKVPVVISEYQRETAEVFMTVAKEREAPIVFASQIVDEVFTSDLKGFYQEQNKKGVLATLKCLEGFNISFEAIQQGFLNTVKNTGLLGRWQQLNEIPKVICDTAHNLDGLTYVMRQLTNEVYDQLYMVIGFVKDKNIDEILPLFPKNAHYFFCKPSIERGLSAELLRDKAALFGLHGEVCNSVSVGYEKALEKALPGDLVYIGGSTFVVAEIV</sequence>
<protein>
    <recommendedName>
        <fullName evidence="7">Dihydrofolate synthase/folylpolyglutamate synthase</fullName>
        <ecNumber evidence="5">6.3.2.12</ecNumber>
        <ecNumber evidence="6">6.3.2.17</ecNumber>
    </recommendedName>
    <alternativeName>
        <fullName evidence="16">Folylpoly-gamma-glutamate synthetase-dihydrofolate synthetase</fullName>
    </alternativeName>
    <alternativeName>
        <fullName evidence="14">Folylpolyglutamate synthetase</fullName>
    </alternativeName>
    <alternativeName>
        <fullName evidence="15">Tetrahydrofolylpolyglutamate synthase</fullName>
    </alternativeName>
</protein>
<dbReference type="Pfam" id="PF08245">
    <property type="entry name" value="Mur_ligase_M"/>
    <property type="match status" value="1"/>
</dbReference>
<evidence type="ECO:0000256" key="17">
    <source>
        <dbReference type="ARBA" id="ARBA00047493"/>
    </source>
</evidence>
<reference evidence="23 24" key="1">
    <citation type="journal article" date="2012" name="J. Bacteriol.">
        <title>Genome Sequence of the Halotolerant Bacterium Imtechella halotolerans K1T.</title>
        <authorList>
            <person name="Kumar S."/>
            <person name="Vikram S."/>
            <person name="Subramanian S."/>
            <person name="Raghava G.P."/>
            <person name="Pinnaka A.K."/>
        </authorList>
    </citation>
    <scope>NUCLEOTIDE SEQUENCE [LARGE SCALE GENOMIC DNA]</scope>
    <source>
        <strain evidence="23 24">K1</strain>
    </source>
</reference>
<dbReference type="SUPFAM" id="SSF53244">
    <property type="entry name" value="MurD-like peptide ligases, peptide-binding domain"/>
    <property type="match status" value="1"/>
</dbReference>
<dbReference type="GO" id="GO:0008841">
    <property type="term" value="F:dihydrofolate synthase activity"/>
    <property type="evidence" value="ECO:0007669"/>
    <property type="project" value="UniProtKB-EC"/>
</dbReference>
<dbReference type="InterPro" id="IPR001645">
    <property type="entry name" value="Folylpolyglutamate_synth"/>
</dbReference>
<dbReference type="PIRSF" id="PIRSF001563">
    <property type="entry name" value="Folylpolyglu_synth"/>
    <property type="match status" value="1"/>
</dbReference>
<evidence type="ECO:0000256" key="12">
    <source>
        <dbReference type="ARBA" id="ARBA00022842"/>
    </source>
</evidence>
<evidence type="ECO:0000256" key="4">
    <source>
        <dbReference type="ARBA" id="ARBA00008276"/>
    </source>
</evidence>
<comment type="pathway">
    <text evidence="3">Cofactor biosynthesis; tetrahydrofolylpolyglutamate biosynthesis.</text>
</comment>
<comment type="similarity">
    <text evidence="4">Belongs to the folylpolyglutamate synthase family.</text>
</comment>
<dbReference type="PANTHER" id="PTHR11136">
    <property type="entry name" value="FOLYLPOLYGLUTAMATE SYNTHASE-RELATED"/>
    <property type="match status" value="1"/>
</dbReference>
<dbReference type="PATRIC" id="fig|946077.3.peg.1261"/>
<dbReference type="EC" id="6.3.2.12" evidence="5"/>
<dbReference type="GO" id="GO:0004326">
    <property type="term" value="F:tetrahydrofolylpolyglutamate synthase activity"/>
    <property type="evidence" value="ECO:0007669"/>
    <property type="project" value="UniProtKB-EC"/>
</dbReference>
<dbReference type="GO" id="GO:0046656">
    <property type="term" value="P:folic acid biosynthetic process"/>
    <property type="evidence" value="ECO:0007669"/>
    <property type="project" value="UniProtKB-KW"/>
</dbReference>
<evidence type="ECO:0000256" key="3">
    <source>
        <dbReference type="ARBA" id="ARBA00005150"/>
    </source>
</evidence>
<comment type="caution">
    <text evidence="23">The sequence shown here is derived from an EMBL/GenBank/DDBJ whole genome shotgun (WGS) entry which is preliminary data.</text>
</comment>
<keyword evidence="24" id="KW-1185">Reference proteome</keyword>
<dbReference type="eggNOG" id="COG0285">
    <property type="taxonomic scope" value="Bacteria"/>
</dbReference>
<dbReference type="PANTHER" id="PTHR11136:SF0">
    <property type="entry name" value="DIHYDROFOLATE SYNTHETASE-RELATED"/>
    <property type="match status" value="1"/>
</dbReference>
<dbReference type="PROSITE" id="PS01011">
    <property type="entry name" value="FOLYLPOLYGLU_SYNT_1"/>
    <property type="match status" value="1"/>
</dbReference>
<organism evidence="23 24">
    <name type="scientific">Imtechella halotolerans K1</name>
    <dbReference type="NCBI Taxonomy" id="946077"/>
    <lineage>
        <taxon>Bacteria</taxon>
        <taxon>Pseudomonadati</taxon>
        <taxon>Bacteroidota</taxon>
        <taxon>Flavobacteriia</taxon>
        <taxon>Flavobacteriales</taxon>
        <taxon>Flavobacteriaceae</taxon>
        <taxon>Imtechella</taxon>
    </lineage>
</organism>